<organism evidence="2 3">
    <name type="scientific">Gracilibacillus halotolerans</name>
    <dbReference type="NCBI Taxonomy" id="74386"/>
    <lineage>
        <taxon>Bacteria</taxon>
        <taxon>Bacillati</taxon>
        <taxon>Bacillota</taxon>
        <taxon>Bacilli</taxon>
        <taxon>Bacillales</taxon>
        <taxon>Bacillaceae</taxon>
        <taxon>Gracilibacillus</taxon>
    </lineage>
</organism>
<dbReference type="EMBL" id="JACHON010000003">
    <property type="protein sequence ID" value="MBB6512536.1"/>
    <property type="molecule type" value="Genomic_DNA"/>
</dbReference>
<evidence type="ECO:0000313" key="2">
    <source>
        <dbReference type="EMBL" id="MBB6512536.1"/>
    </source>
</evidence>
<gene>
    <name evidence="2" type="ORF">GGQ92_001319</name>
</gene>
<evidence type="ECO:0000256" key="1">
    <source>
        <dbReference type="SAM" id="Phobius"/>
    </source>
</evidence>
<keyword evidence="1" id="KW-0472">Membrane</keyword>
<dbReference type="RefSeq" id="WP_184245907.1">
    <property type="nucleotide sequence ID" value="NZ_BAAACU010000058.1"/>
</dbReference>
<accession>A0A841RM50</accession>
<dbReference type="Proteomes" id="UP000572212">
    <property type="component" value="Unassembled WGS sequence"/>
</dbReference>
<evidence type="ECO:0008006" key="4">
    <source>
        <dbReference type="Google" id="ProtNLM"/>
    </source>
</evidence>
<name>A0A841RM50_9BACI</name>
<protein>
    <recommendedName>
        <fullName evidence="4">YcxB-like protein</fullName>
    </recommendedName>
</protein>
<sequence>MVTILTEANDKEIQANGGYTRKEFMIFHSFQRQKIVFLVFILYLLLFLLLSYQIVDDSLIIVLLLFGIPIVILASISTFLFVIVEKFKNRLEYDYQTFHSWHFTINKEKIIQHFSDSYRIDIDWNDIQKGYEIYGMFFLYVTKKHIIILPIRNFYSKSDYLEFKKYAKKNKKIKLKK</sequence>
<comment type="caution">
    <text evidence="2">The sequence shown here is derived from an EMBL/GenBank/DDBJ whole genome shotgun (WGS) entry which is preliminary data.</text>
</comment>
<keyword evidence="1" id="KW-1133">Transmembrane helix</keyword>
<feature type="transmembrane region" description="Helical" evidence="1">
    <location>
        <begin position="35"/>
        <end position="54"/>
    </location>
</feature>
<feature type="transmembrane region" description="Helical" evidence="1">
    <location>
        <begin position="60"/>
        <end position="84"/>
    </location>
</feature>
<reference evidence="2 3" key="1">
    <citation type="submission" date="2020-08" db="EMBL/GenBank/DDBJ databases">
        <title>Genomic Encyclopedia of Type Strains, Phase IV (KMG-IV): sequencing the most valuable type-strain genomes for metagenomic binning, comparative biology and taxonomic classification.</title>
        <authorList>
            <person name="Goeker M."/>
        </authorList>
    </citation>
    <scope>NUCLEOTIDE SEQUENCE [LARGE SCALE GENOMIC DNA]</scope>
    <source>
        <strain evidence="2 3">DSM 11805</strain>
    </source>
</reference>
<evidence type="ECO:0000313" key="3">
    <source>
        <dbReference type="Proteomes" id="UP000572212"/>
    </source>
</evidence>
<proteinExistence type="predicted"/>
<dbReference type="AlphaFoldDB" id="A0A841RM50"/>
<keyword evidence="1" id="KW-0812">Transmembrane</keyword>
<keyword evidence="3" id="KW-1185">Reference proteome</keyword>